<evidence type="ECO:0000313" key="3">
    <source>
        <dbReference type="Proteomes" id="UP000823388"/>
    </source>
</evidence>
<organism evidence="2 3">
    <name type="scientific">Panicum virgatum</name>
    <name type="common">Blackwell switchgrass</name>
    <dbReference type="NCBI Taxonomy" id="38727"/>
    <lineage>
        <taxon>Eukaryota</taxon>
        <taxon>Viridiplantae</taxon>
        <taxon>Streptophyta</taxon>
        <taxon>Embryophyta</taxon>
        <taxon>Tracheophyta</taxon>
        <taxon>Spermatophyta</taxon>
        <taxon>Magnoliopsida</taxon>
        <taxon>Liliopsida</taxon>
        <taxon>Poales</taxon>
        <taxon>Poaceae</taxon>
        <taxon>PACMAD clade</taxon>
        <taxon>Panicoideae</taxon>
        <taxon>Panicodae</taxon>
        <taxon>Paniceae</taxon>
        <taxon>Panicinae</taxon>
        <taxon>Panicum</taxon>
        <taxon>Panicum sect. Hiantes</taxon>
    </lineage>
</organism>
<evidence type="ECO:0000313" key="2">
    <source>
        <dbReference type="EMBL" id="KAG2597535.1"/>
    </source>
</evidence>
<protein>
    <submittedName>
        <fullName evidence="2">Uncharacterized protein</fullName>
    </submittedName>
</protein>
<feature type="region of interest" description="Disordered" evidence="1">
    <location>
        <begin position="1"/>
        <end position="27"/>
    </location>
</feature>
<name>A0A8T0SKA2_PANVG</name>
<gene>
    <name evidence="2" type="ORF">PVAP13_5KG131714</name>
</gene>
<dbReference type="Proteomes" id="UP000823388">
    <property type="component" value="Chromosome 5K"/>
</dbReference>
<sequence length="260" mass="29650">MARKRRVKLQSDAALGESSSHRGPDSATLGLRVKRARISRPSANVVLTDELIPKLDWADEILHVVMHEVHRFHTLRDCFGHPVAMKHFYMKGCLPLLAIVYANFLDLPQGSRHIHSLSYAEPRICHLSSTDFDFVMEIDRNNKARPHVYGMRPFRDISQTPYRLAQTVEDGMPAVSLHANVQRLVDKQKVLWKDDLKFLQKSFNQALDTRVRGFACDFNNLYKARLEEITVLKRSASNGVPFDHIGTSTGFRFNVQPTTG</sequence>
<keyword evidence="3" id="KW-1185">Reference proteome</keyword>
<dbReference type="EMBL" id="CM029045">
    <property type="protein sequence ID" value="KAG2597535.1"/>
    <property type="molecule type" value="Genomic_DNA"/>
</dbReference>
<dbReference type="AlphaFoldDB" id="A0A8T0SKA2"/>
<reference evidence="2" key="1">
    <citation type="submission" date="2020-05" db="EMBL/GenBank/DDBJ databases">
        <title>WGS assembly of Panicum virgatum.</title>
        <authorList>
            <person name="Lovell J.T."/>
            <person name="Jenkins J."/>
            <person name="Shu S."/>
            <person name="Juenger T.E."/>
            <person name="Schmutz J."/>
        </authorList>
    </citation>
    <scope>NUCLEOTIDE SEQUENCE</scope>
    <source>
        <strain evidence="2">AP13</strain>
    </source>
</reference>
<proteinExistence type="predicted"/>
<comment type="caution">
    <text evidence="2">The sequence shown here is derived from an EMBL/GenBank/DDBJ whole genome shotgun (WGS) entry which is preliminary data.</text>
</comment>
<evidence type="ECO:0000256" key="1">
    <source>
        <dbReference type="SAM" id="MobiDB-lite"/>
    </source>
</evidence>
<accession>A0A8T0SKA2</accession>